<keyword evidence="4" id="KW-1185">Reference proteome</keyword>
<dbReference type="RefSeq" id="WP_306885493.1">
    <property type="nucleotide sequence ID" value="NZ_JAUSUL010000002.1"/>
</dbReference>
<dbReference type="EMBL" id="JAUSUL010000002">
    <property type="protein sequence ID" value="MDQ0315670.1"/>
    <property type="molecule type" value="Genomic_DNA"/>
</dbReference>
<feature type="signal peptide" evidence="2">
    <location>
        <begin position="1"/>
        <end position="33"/>
    </location>
</feature>
<accession>A0AAE3VQ02</accession>
<evidence type="ECO:0000256" key="2">
    <source>
        <dbReference type="SAM" id="SignalP"/>
    </source>
</evidence>
<dbReference type="Proteomes" id="UP001229244">
    <property type="component" value="Unassembled WGS sequence"/>
</dbReference>
<feature type="chain" id="PRO_5042244813" evidence="2">
    <location>
        <begin position="34"/>
        <end position="216"/>
    </location>
</feature>
<dbReference type="InterPro" id="IPR010642">
    <property type="entry name" value="Invasion_prot_B"/>
</dbReference>
<dbReference type="Gene3D" id="2.60.40.1880">
    <property type="entry name" value="Invasion associated locus B (IalB) protein"/>
    <property type="match status" value="1"/>
</dbReference>
<dbReference type="InterPro" id="IPR038696">
    <property type="entry name" value="IalB_sf"/>
</dbReference>
<evidence type="ECO:0000313" key="4">
    <source>
        <dbReference type="Proteomes" id="UP001229244"/>
    </source>
</evidence>
<name>A0AAE3VQ02_9HYPH</name>
<comment type="caution">
    <text evidence="3">The sequence shown here is derived from an EMBL/GenBank/DDBJ whole genome shotgun (WGS) entry which is preliminary data.</text>
</comment>
<evidence type="ECO:0000256" key="1">
    <source>
        <dbReference type="SAM" id="MobiDB-lite"/>
    </source>
</evidence>
<gene>
    <name evidence="3" type="ORF">J2S73_002127</name>
</gene>
<feature type="region of interest" description="Disordered" evidence="1">
    <location>
        <begin position="179"/>
        <end position="216"/>
    </location>
</feature>
<evidence type="ECO:0000313" key="3">
    <source>
        <dbReference type="EMBL" id="MDQ0315670.1"/>
    </source>
</evidence>
<sequence length="216" mass="23434">MAERKLSTKAAALTTSIAVAGAIALAAMSPVSAQEAAEQDQNPWVKVCNTDPNTQKEVCLVTQELRTDRGQFMASVAIREISGEDRRVLLSAVPVGMLIQPGLRVQIDGGEQQQARYSICFPNACYAEMVVESAFVNKLKAGGNLKLTTLNQQGKPVNFDVTLSGFTAAYDGEALEPQALQQQQEQLQEELNRKAQAARQRLIEEQRKASEAAQGN</sequence>
<proteinExistence type="predicted"/>
<reference evidence="3" key="1">
    <citation type="submission" date="2023-07" db="EMBL/GenBank/DDBJ databases">
        <title>Genomic Encyclopedia of Type Strains, Phase IV (KMG-IV): sequencing the most valuable type-strain genomes for metagenomic binning, comparative biology and taxonomic classification.</title>
        <authorList>
            <person name="Goeker M."/>
        </authorList>
    </citation>
    <scope>NUCLEOTIDE SEQUENCE</scope>
    <source>
        <strain evidence="3">DSM 21202</strain>
    </source>
</reference>
<organism evidence="3 4">
    <name type="scientific">Amorphus orientalis</name>
    <dbReference type="NCBI Taxonomy" id="649198"/>
    <lineage>
        <taxon>Bacteria</taxon>
        <taxon>Pseudomonadati</taxon>
        <taxon>Pseudomonadota</taxon>
        <taxon>Alphaproteobacteria</taxon>
        <taxon>Hyphomicrobiales</taxon>
        <taxon>Amorphaceae</taxon>
        <taxon>Amorphus</taxon>
    </lineage>
</organism>
<keyword evidence="2" id="KW-0732">Signal</keyword>
<feature type="compositionally biased region" description="Basic and acidic residues" evidence="1">
    <location>
        <begin position="201"/>
        <end position="210"/>
    </location>
</feature>
<protein>
    <submittedName>
        <fullName evidence="3">Invasion protein IalB</fullName>
    </submittedName>
</protein>
<dbReference type="Pfam" id="PF06776">
    <property type="entry name" value="IalB"/>
    <property type="match status" value="1"/>
</dbReference>
<dbReference type="AlphaFoldDB" id="A0AAE3VQ02"/>